<name>A0A8J5TA01_HOMAM</name>
<evidence type="ECO:0000256" key="1">
    <source>
        <dbReference type="SAM" id="MobiDB-lite"/>
    </source>
</evidence>
<dbReference type="Proteomes" id="UP000747542">
    <property type="component" value="Unassembled WGS sequence"/>
</dbReference>
<comment type="caution">
    <text evidence="2">The sequence shown here is derived from an EMBL/GenBank/DDBJ whole genome shotgun (WGS) entry which is preliminary data.</text>
</comment>
<sequence>MVREMGEEGLLEWLDVDRDVPTVNQPTNAEIVQMVQKGQSTDNDLEYPEVTPAETPEVTPAKAPDVTPAKAPNVTPAKTPDITSSVRFDELESEDIEDGQASHTEELTNEDLQLLTEHSPVEDDDDKEEPQQQTLTTKRMAEVFNMIQHGMQILIDNVPKRKRS</sequence>
<reference evidence="2" key="1">
    <citation type="journal article" date="2021" name="Sci. Adv.">
        <title>The American lobster genome reveals insights on longevity, neural, and immune adaptations.</title>
        <authorList>
            <person name="Polinski J.M."/>
            <person name="Zimin A.V."/>
            <person name="Clark K.F."/>
            <person name="Kohn A.B."/>
            <person name="Sadowski N."/>
            <person name="Timp W."/>
            <person name="Ptitsyn A."/>
            <person name="Khanna P."/>
            <person name="Romanova D.Y."/>
            <person name="Williams P."/>
            <person name="Greenwood S.J."/>
            <person name="Moroz L.L."/>
            <person name="Walt D.R."/>
            <person name="Bodnar A.G."/>
        </authorList>
    </citation>
    <scope>NUCLEOTIDE SEQUENCE</scope>
    <source>
        <strain evidence="2">GMGI-L3</strain>
    </source>
</reference>
<proteinExistence type="predicted"/>
<feature type="region of interest" description="Disordered" evidence="1">
    <location>
        <begin position="35"/>
        <end position="138"/>
    </location>
</feature>
<gene>
    <name evidence="2" type="primary">TIGD1-L270</name>
    <name evidence="2" type="ORF">Hamer_G003362</name>
</gene>
<dbReference type="AlphaFoldDB" id="A0A8J5TA01"/>
<protein>
    <submittedName>
        <fullName evidence="2">Putative Tigger transposable element-derived protein 1-like 270</fullName>
    </submittedName>
</protein>
<evidence type="ECO:0000313" key="2">
    <source>
        <dbReference type="EMBL" id="KAG7174419.1"/>
    </source>
</evidence>
<organism evidence="2 3">
    <name type="scientific">Homarus americanus</name>
    <name type="common">American lobster</name>
    <dbReference type="NCBI Taxonomy" id="6706"/>
    <lineage>
        <taxon>Eukaryota</taxon>
        <taxon>Metazoa</taxon>
        <taxon>Ecdysozoa</taxon>
        <taxon>Arthropoda</taxon>
        <taxon>Crustacea</taxon>
        <taxon>Multicrustacea</taxon>
        <taxon>Malacostraca</taxon>
        <taxon>Eumalacostraca</taxon>
        <taxon>Eucarida</taxon>
        <taxon>Decapoda</taxon>
        <taxon>Pleocyemata</taxon>
        <taxon>Astacidea</taxon>
        <taxon>Nephropoidea</taxon>
        <taxon>Nephropidae</taxon>
        <taxon>Homarus</taxon>
    </lineage>
</organism>
<evidence type="ECO:0000313" key="3">
    <source>
        <dbReference type="Proteomes" id="UP000747542"/>
    </source>
</evidence>
<dbReference type="EMBL" id="JAHLQT010007678">
    <property type="protein sequence ID" value="KAG7174419.1"/>
    <property type="molecule type" value="Genomic_DNA"/>
</dbReference>
<keyword evidence="3" id="KW-1185">Reference proteome</keyword>
<accession>A0A8J5TA01</accession>